<dbReference type="Pfam" id="PF11753">
    <property type="entry name" value="DUF3310"/>
    <property type="match status" value="1"/>
</dbReference>
<dbReference type="AlphaFoldDB" id="A0A4Y8U248"/>
<accession>A0A4Y8U248</accession>
<sequence length="110" mass="12154">MSIQDDEIQNDVLGEQIDLDCIERLGAALTHVPDVASKRASDPVSHPAHYGGDTTYEVIKVITAWGLGFDLGNVTKYVARAGKKDPAKELEDLRKASFYLNHRINTLEES</sequence>
<name>A0A4Y8U248_9MICC</name>
<gene>
    <name evidence="1" type="ORF">EXY26_09995</name>
</gene>
<organism evidence="1 2">
    <name type="scientific">Glutamicibacter arilaitensis</name>
    <dbReference type="NCBI Taxonomy" id="256701"/>
    <lineage>
        <taxon>Bacteria</taxon>
        <taxon>Bacillati</taxon>
        <taxon>Actinomycetota</taxon>
        <taxon>Actinomycetes</taxon>
        <taxon>Micrococcales</taxon>
        <taxon>Micrococcaceae</taxon>
        <taxon>Glutamicibacter</taxon>
    </lineage>
</organism>
<dbReference type="Proteomes" id="UP000297638">
    <property type="component" value="Unassembled WGS sequence"/>
</dbReference>
<comment type="caution">
    <text evidence="1">The sequence shown here is derived from an EMBL/GenBank/DDBJ whole genome shotgun (WGS) entry which is preliminary data.</text>
</comment>
<proteinExistence type="predicted"/>
<evidence type="ECO:0000313" key="1">
    <source>
        <dbReference type="EMBL" id="TFH57303.1"/>
    </source>
</evidence>
<dbReference type="EMBL" id="SPDS01000001">
    <property type="protein sequence ID" value="TFH57303.1"/>
    <property type="molecule type" value="Genomic_DNA"/>
</dbReference>
<dbReference type="RefSeq" id="WP_134780240.1">
    <property type="nucleotide sequence ID" value="NZ_SPDS01000001.1"/>
</dbReference>
<evidence type="ECO:0000313" key="2">
    <source>
        <dbReference type="Proteomes" id="UP000297638"/>
    </source>
</evidence>
<dbReference type="InterPro" id="IPR021739">
    <property type="entry name" value="SaV-like"/>
</dbReference>
<protein>
    <submittedName>
        <fullName evidence="1">DUF3310 domain-containing protein</fullName>
    </submittedName>
</protein>
<reference evidence="1 2" key="1">
    <citation type="submission" date="2019-03" db="EMBL/GenBank/DDBJ databases">
        <title>Glutamicibacter sp. LJH19 genome.</title>
        <authorList>
            <person name="Sinai Borker S."/>
            <person name="Kumar R."/>
        </authorList>
    </citation>
    <scope>NUCLEOTIDE SEQUENCE [LARGE SCALE GENOMIC DNA]</scope>
    <source>
        <strain evidence="1 2">LJH19</strain>
    </source>
</reference>